<keyword evidence="4" id="KW-1185">Reference proteome</keyword>
<proteinExistence type="predicted"/>
<protein>
    <recommendedName>
        <fullName evidence="2">Peptidase G2 IMC autoproteolytic cleavage domain-containing protein</fullName>
    </recommendedName>
</protein>
<gene>
    <name evidence="3" type="ORF">LUCI_3807</name>
</gene>
<dbReference type="OrthoDB" id="2942004at2"/>
<dbReference type="Gene3D" id="2.150.10.10">
    <property type="entry name" value="Serralysin-like metalloprotease, C-terminal"/>
    <property type="match status" value="1"/>
</dbReference>
<organism evidence="3 4">
    <name type="scientific">Lucifera butyrica</name>
    <dbReference type="NCBI Taxonomy" id="1351585"/>
    <lineage>
        <taxon>Bacteria</taxon>
        <taxon>Bacillati</taxon>
        <taxon>Bacillota</taxon>
        <taxon>Negativicutes</taxon>
        <taxon>Veillonellales</taxon>
        <taxon>Veillonellaceae</taxon>
        <taxon>Lucifera</taxon>
    </lineage>
</organism>
<evidence type="ECO:0000313" key="3">
    <source>
        <dbReference type="EMBL" id="VBB08529.1"/>
    </source>
</evidence>
<evidence type="ECO:0000256" key="1">
    <source>
        <dbReference type="SAM" id="MobiDB-lite"/>
    </source>
</evidence>
<dbReference type="Proteomes" id="UP000277811">
    <property type="component" value="Unassembled WGS sequence"/>
</dbReference>
<dbReference type="InterPro" id="IPR011049">
    <property type="entry name" value="Serralysin-like_metalloprot_C"/>
</dbReference>
<evidence type="ECO:0000259" key="2">
    <source>
        <dbReference type="Pfam" id="PF11962"/>
    </source>
</evidence>
<dbReference type="RefSeq" id="WP_122629402.1">
    <property type="nucleotide sequence ID" value="NZ_UPPP01000093.1"/>
</dbReference>
<dbReference type="Pfam" id="PF11962">
    <property type="entry name" value="Peptidase_G2"/>
    <property type="match status" value="1"/>
</dbReference>
<accession>A0A498RBB4</accession>
<dbReference type="EMBL" id="UPPP01000093">
    <property type="protein sequence ID" value="VBB08529.1"/>
    <property type="molecule type" value="Genomic_DNA"/>
</dbReference>
<reference evidence="3 4" key="1">
    <citation type="submission" date="2018-06" db="EMBL/GenBank/DDBJ databases">
        <authorList>
            <person name="Strepis N."/>
        </authorList>
    </citation>
    <scope>NUCLEOTIDE SEQUENCE [LARGE SCALE GENOMIC DNA]</scope>
    <source>
        <strain evidence="3">LUCI</strain>
    </source>
</reference>
<dbReference type="CDD" id="cd12820">
    <property type="entry name" value="LbR_YadA-like"/>
    <property type="match status" value="1"/>
</dbReference>
<dbReference type="AlphaFoldDB" id="A0A498RBB4"/>
<feature type="region of interest" description="Disordered" evidence="1">
    <location>
        <begin position="196"/>
        <end position="215"/>
    </location>
</feature>
<dbReference type="Gene3D" id="4.10.80.40">
    <property type="entry name" value="succinate dehydrogenase protein domain"/>
    <property type="match status" value="1"/>
</dbReference>
<evidence type="ECO:0000313" key="4">
    <source>
        <dbReference type="Proteomes" id="UP000277811"/>
    </source>
</evidence>
<feature type="domain" description="Peptidase G2 IMC autoproteolytic cleavage" evidence="2">
    <location>
        <begin position="323"/>
        <end position="488"/>
    </location>
</feature>
<name>A0A498RBB4_9FIRM</name>
<feature type="region of interest" description="Disordered" evidence="1">
    <location>
        <begin position="101"/>
        <end position="120"/>
    </location>
</feature>
<dbReference type="InterPro" id="IPR021865">
    <property type="entry name" value="Peptidase_G2"/>
</dbReference>
<dbReference type="Gene3D" id="2.40.300.10">
    <property type="entry name" value="Head decoration protein D"/>
    <property type="match status" value="1"/>
</dbReference>
<sequence>MDIPKDGTLLRQGSFSHTEGYGTTADGFAAHAEGYVTSAGVSNTQGVGAHSEGMLTTAQNNASHAEGYNTSSTGYAGHTEGYQTAAAGTAGHAEGYLSSSSGNYSHAEGQDTMAGGTASHAEGLNTTASGDGAHAEGVIDATDTTFVIKALARGSHAEGIGTTAGVDNATGIGAHAEGYHTVASGDFSHAEGEITTASGEASHAEGGDTTASGTFSHAEGVATNATGNFSHAEGNVTVASGLYSHAEGSQTTASGDNSHTEGLLTNAGGFEGAHIIGQFGQATNPYSWFLANGTDAINVGIGAKIIGNDPLQPGVTNAYIDGAWIGGGADYAEMFETVDGQSIEPGYFVTLDGEKTRVAHANDDFVLGVTSVNYTVLGNSGELRWKGKYLTDEWGRVLRREVVVPAVTGEDGHVIRPERKVVQPVLNPAWDNTQKYISRLLRPEWVAVGLIGKVLVRDDGTSQANGYCTVTDSGAATTAANGYRVLKRTGDRQILILFK</sequence>